<evidence type="ECO:0000313" key="20">
    <source>
        <dbReference type="EMBL" id="GFM31943.1"/>
    </source>
</evidence>
<dbReference type="PANTHER" id="PTHR34148">
    <property type="entry name" value="ADENOSYLCOBINAMIDE-GDP RIBAZOLETRANSFERASE"/>
    <property type="match status" value="1"/>
</dbReference>
<evidence type="ECO:0000256" key="4">
    <source>
        <dbReference type="ARBA" id="ARBA00010561"/>
    </source>
</evidence>
<evidence type="ECO:0000256" key="13">
    <source>
        <dbReference type="ARBA" id="ARBA00023136"/>
    </source>
</evidence>
<comment type="catalytic activity">
    <reaction evidence="17 19">
        <text>alpha-ribazole + adenosylcob(III)inamide-GDP = adenosylcob(III)alamin + GMP + H(+)</text>
        <dbReference type="Rhea" id="RHEA:16049"/>
        <dbReference type="ChEBI" id="CHEBI:10329"/>
        <dbReference type="ChEBI" id="CHEBI:15378"/>
        <dbReference type="ChEBI" id="CHEBI:18408"/>
        <dbReference type="ChEBI" id="CHEBI:58115"/>
        <dbReference type="ChEBI" id="CHEBI:60487"/>
        <dbReference type="EC" id="2.7.8.26"/>
    </reaction>
</comment>
<evidence type="ECO:0000313" key="21">
    <source>
        <dbReference type="Proteomes" id="UP000503840"/>
    </source>
</evidence>
<comment type="cofactor">
    <cofactor evidence="1 19">
        <name>Mg(2+)</name>
        <dbReference type="ChEBI" id="CHEBI:18420"/>
    </cofactor>
</comment>
<evidence type="ECO:0000256" key="11">
    <source>
        <dbReference type="ARBA" id="ARBA00022842"/>
    </source>
</evidence>
<evidence type="ECO:0000256" key="12">
    <source>
        <dbReference type="ARBA" id="ARBA00022989"/>
    </source>
</evidence>
<evidence type="ECO:0000256" key="18">
    <source>
        <dbReference type="ARBA" id="ARBA00049504"/>
    </source>
</evidence>
<comment type="subcellular location">
    <subcellularLocation>
        <location evidence="2 19">Cell membrane</location>
        <topology evidence="2 19">Multi-pass membrane protein</topology>
    </subcellularLocation>
</comment>
<proteinExistence type="inferred from homology"/>
<dbReference type="RefSeq" id="WP_174403630.1">
    <property type="nucleotide sequence ID" value="NZ_BLVO01000004.1"/>
</dbReference>
<evidence type="ECO:0000256" key="9">
    <source>
        <dbReference type="ARBA" id="ARBA00022679"/>
    </source>
</evidence>
<evidence type="ECO:0000256" key="17">
    <source>
        <dbReference type="ARBA" id="ARBA00048623"/>
    </source>
</evidence>
<feature type="transmembrane region" description="Helical" evidence="19">
    <location>
        <begin position="39"/>
        <end position="58"/>
    </location>
</feature>
<feature type="transmembrane region" description="Helical" evidence="19">
    <location>
        <begin position="201"/>
        <end position="218"/>
    </location>
</feature>
<keyword evidence="12 19" id="KW-1133">Transmembrane helix</keyword>
<comment type="function">
    <text evidence="14 19">Joins adenosylcobinamide-GDP and alpha-ribazole to generate adenosylcobalamin (Ado-cobalamin). Also synthesizes adenosylcobalamin 5'-phosphate from adenosylcobinamide-GDP and alpha-ribazole 5'-phosphate.</text>
</comment>
<evidence type="ECO:0000256" key="2">
    <source>
        <dbReference type="ARBA" id="ARBA00004651"/>
    </source>
</evidence>
<keyword evidence="7 19" id="KW-1003">Cell membrane</keyword>
<dbReference type="Proteomes" id="UP000503840">
    <property type="component" value="Unassembled WGS sequence"/>
</dbReference>
<evidence type="ECO:0000256" key="14">
    <source>
        <dbReference type="ARBA" id="ARBA00025228"/>
    </source>
</evidence>
<dbReference type="UniPathway" id="UPA00148">
    <property type="reaction ID" value="UER00238"/>
</dbReference>
<keyword evidence="10 19" id="KW-0812">Transmembrane</keyword>
<accession>A0A7J0BE08</accession>
<feature type="transmembrane region" description="Helical" evidence="19">
    <location>
        <begin position="141"/>
        <end position="159"/>
    </location>
</feature>
<evidence type="ECO:0000256" key="6">
    <source>
        <dbReference type="ARBA" id="ARBA00015850"/>
    </source>
</evidence>
<evidence type="ECO:0000256" key="10">
    <source>
        <dbReference type="ARBA" id="ARBA00022692"/>
    </source>
</evidence>
<keyword evidence="8 19" id="KW-0169">Cobalamin biosynthesis</keyword>
<keyword evidence="21" id="KW-1185">Reference proteome</keyword>
<evidence type="ECO:0000256" key="5">
    <source>
        <dbReference type="ARBA" id="ARBA00013200"/>
    </source>
</evidence>
<evidence type="ECO:0000256" key="3">
    <source>
        <dbReference type="ARBA" id="ARBA00004663"/>
    </source>
</evidence>
<dbReference type="HAMAP" id="MF_00719">
    <property type="entry name" value="CobS"/>
    <property type="match status" value="1"/>
</dbReference>
<comment type="similarity">
    <text evidence="4 19">Belongs to the CobS family.</text>
</comment>
<sequence length="250" mass="26098">MINIQTETNSFAAAMGFLTRLGPARLFTTEEMASAVRHFTLAGLIVGAIVTLALHLLFGQANGAVQGWLWVALSIWLTRALHWDGWADLWDAWGSCAQGDKFWAIMKDSHIGAFGVIGLVMGLGGQILFTGQLLGSPLWMALIWAPGFGRAAAALIAMLGTPPPTSTLGRLSLIGATKPVVAFQALLALLAGILLCGAKPVALACVIAAAGLTALLRLSRRQNGLNGDFLGAAIIWGELSAMLGALLSLA</sequence>
<feature type="transmembrane region" description="Helical" evidence="19">
    <location>
        <begin position="230"/>
        <end position="249"/>
    </location>
</feature>
<dbReference type="EC" id="2.7.8.26" evidence="5 19"/>
<comment type="catalytic activity">
    <reaction evidence="18 19">
        <text>alpha-ribazole 5'-phosphate + adenosylcob(III)inamide-GDP = adenosylcob(III)alamin 5'-phosphate + GMP + H(+)</text>
        <dbReference type="Rhea" id="RHEA:23560"/>
        <dbReference type="ChEBI" id="CHEBI:15378"/>
        <dbReference type="ChEBI" id="CHEBI:57918"/>
        <dbReference type="ChEBI" id="CHEBI:58115"/>
        <dbReference type="ChEBI" id="CHEBI:60487"/>
        <dbReference type="ChEBI" id="CHEBI:60493"/>
        <dbReference type="EC" id="2.7.8.26"/>
    </reaction>
</comment>
<comment type="caution">
    <text evidence="20">The sequence shown here is derived from an EMBL/GenBank/DDBJ whole genome shotgun (WGS) entry which is preliminary data.</text>
</comment>
<comment type="pathway">
    <text evidence="3 19">Cofactor biosynthesis; adenosylcobalamin biosynthesis; adenosylcobalamin from cob(II)yrinate a,c-diamide: step 7/7.</text>
</comment>
<gene>
    <name evidence="19 20" type="primary">cobS</name>
    <name evidence="20" type="ORF">DSM101010T_03080</name>
</gene>
<dbReference type="GO" id="GO:0008818">
    <property type="term" value="F:cobalamin 5'-phosphate synthase activity"/>
    <property type="evidence" value="ECO:0007669"/>
    <property type="project" value="UniProtKB-UniRule"/>
</dbReference>
<dbReference type="GO" id="GO:0009236">
    <property type="term" value="P:cobalamin biosynthetic process"/>
    <property type="evidence" value="ECO:0007669"/>
    <property type="project" value="UniProtKB-UniRule"/>
</dbReference>
<evidence type="ECO:0000256" key="16">
    <source>
        <dbReference type="ARBA" id="ARBA00032853"/>
    </source>
</evidence>
<evidence type="ECO:0000256" key="19">
    <source>
        <dbReference type="HAMAP-Rule" id="MF_00719"/>
    </source>
</evidence>
<dbReference type="InterPro" id="IPR003805">
    <property type="entry name" value="CobS"/>
</dbReference>
<dbReference type="GO" id="GO:0051073">
    <property type="term" value="F:adenosylcobinamide-GDP ribazoletransferase activity"/>
    <property type="evidence" value="ECO:0007669"/>
    <property type="project" value="UniProtKB-UniRule"/>
</dbReference>
<dbReference type="GO" id="GO:0005886">
    <property type="term" value="C:plasma membrane"/>
    <property type="evidence" value="ECO:0007669"/>
    <property type="project" value="UniProtKB-SubCell"/>
</dbReference>
<reference evidence="20 21" key="1">
    <citation type="submission" date="2020-05" db="EMBL/GenBank/DDBJ databases">
        <title>Draft genome sequence of Desulfovibrio sp. strain HN2T.</title>
        <authorList>
            <person name="Ueno A."/>
            <person name="Tamazawa S."/>
            <person name="Tamamura S."/>
            <person name="Murakami T."/>
            <person name="Kiyama T."/>
            <person name="Inomata H."/>
            <person name="Amano Y."/>
            <person name="Miyakawa K."/>
            <person name="Tamaki H."/>
            <person name="Naganuma T."/>
            <person name="Kaneko K."/>
        </authorList>
    </citation>
    <scope>NUCLEOTIDE SEQUENCE [LARGE SCALE GENOMIC DNA]</scope>
    <source>
        <strain evidence="20 21">HN2</strain>
    </source>
</reference>
<dbReference type="PANTHER" id="PTHR34148:SF1">
    <property type="entry name" value="ADENOSYLCOBINAMIDE-GDP RIBAZOLETRANSFERASE"/>
    <property type="match status" value="1"/>
</dbReference>
<dbReference type="AlphaFoldDB" id="A0A7J0BE08"/>
<evidence type="ECO:0000256" key="7">
    <source>
        <dbReference type="ARBA" id="ARBA00022475"/>
    </source>
</evidence>
<name>A0A7J0BE08_9BACT</name>
<keyword evidence="9 19" id="KW-0808">Transferase</keyword>
<evidence type="ECO:0000256" key="15">
    <source>
        <dbReference type="ARBA" id="ARBA00032605"/>
    </source>
</evidence>
<dbReference type="Pfam" id="PF02654">
    <property type="entry name" value="CobS"/>
    <property type="match status" value="1"/>
</dbReference>
<feature type="transmembrane region" description="Helical" evidence="19">
    <location>
        <begin position="111"/>
        <end position="129"/>
    </location>
</feature>
<evidence type="ECO:0000256" key="1">
    <source>
        <dbReference type="ARBA" id="ARBA00001946"/>
    </source>
</evidence>
<dbReference type="EMBL" id="BLVO01000004">
    <property type="protein sequence ID" value="GFM31943.1"/>
    <property type="molecule type" value="Genomic_DNA"/>
</dbReference>
<keyword evidence="11 19" id="KW-0460">Magnesium</keyword>
<protein>
    <recommendedName>
        <fullName evidence="6 19">Adenosylcobinamide-GDP ribazoletransferase</fullName>
        <ecNumber evidence="5 19">2.7.8.26</ecNumber>
    </recommendedName>
    <alternativeName>
        <fullName evidence="16 19">Cobalamin synthase</fullName>
    </alternativeName>
    <alternativeName>
        <fullName evidence="15 19">Cobalamin-5'-phosphate synthase</fullName>
    </alternativeName>
</protein>
<evidence type="ECO:0000256" key="8">
    <source>
        <dbReference type="ARBA" id="ARBA00022573"/>
    </source>
</evidence>
<organism evidence="20 21">
    <name type="scientific">Desulfovibrio subterraneus</name>
    <dbReference type="NCBI Taxonomy" id="2718620"/>
    <lineage>
        <taxon>Bacteria</taxon>
        <taxon>Pseudomonadati</taxon>
        <taxon>Thermodesulfobacteriota</taxon>
        <taxon>Desulfovibrionia</taxon>
        <taxon>Desulfovibrionales</taxon>
        <taxon>Desulfovibrionaceae</taxon>
        <taxon>Desulfovibrio</taxon>
    </lineage>
</organism>
<keyword evidence="13 19" id="KW-0472">Membrane</keyword>